<evidence type="ECO:0000313" key="12">
    <source>
        <dbReference type="Proteomes" id="UP000321832"/>
    </source>
</evidence>
<feature type="region of interest" description="Disordered" evidence="9">
    <location>
        <begin position="464"/>
        <end position="536"/>
    </location>
</feature>
<proteinExistence type="predicted"/>
<dbReference type="FunFam" id="1.10.287.130:FF:000001">
    <property type="entry name" value="Two-component sensor histidine kinase"/>
    <property type="match status" value="1"/>
</dbReference>
<dbReference type="AlphaFoldDB" id="A0A5C6U0N6"/>
<dbReference type="SMART" id="SM00387">
    <property type="entry name" value="HATPase_c"/>
    <property type="match status" value="1"/>
</dbReference>
<feature type="region of interest" description="Disordered" evidence="9">
    <location>
        <begin position="72"/>
        <end position="144"/>
    </location>
</feature>
<dbReference type="EC" id="2.7.13.3" evidence="3"/>
<gene>
    <name evidence="11" type="ORF">FSC37_13650</name>
</gene>
<dbReference type="SMART" id="SM00388">
    <property type="entry name" value="HisKA"/>
    <property type="match status" value="1"/>
</dbReference>
<dbReference type="InterPro" id="IPR003661">
    <property type="entry name" value="HisK_dim/P_dom"/>
</dbReference>
<feature type="compositionally biased region" description="Low complexity" evidence="9">
    <location>
        <begin position="90"/>
        <end position="103"/>
    </location>
</feature>
<comment type="subcellular location">
    <subcellularLocation>
        <location evidence="2">Cell inner membrane</location>
        <topology evidence="2">Multi-pass membrane protein</topology>
    </subcellularLocation>
</comment>
<dbReference type="InterPro" id="IPR004358">
    <property type="entry name" value="Sig_transdc_His_kin-like_C"/>
</dbReference>
<keyword evidence="7" id="KW-0902">Two-component regulatory system</keyword>
<dbReference type="PANTHER" id="PTHR43047:SF72">
    <property type="entry name" value="OSMOSENSING HISTIDINE PROTEIN KINASE SLN1"/>
    <property type="match status" value="1"/>
</dbReference>
<dbReference type="PANTHER" id="PTHR43047">
    <property type="entry name" value="TWO-COMPONENT HISTIDINE PROTEIN KINASE"/>
    <property type="match status" value="1"/>
</dbReference>
<dbReference type="PROSITE" id="PS50109">
    <property type="entry name" value="HIS_KIN"/>
    <property type="match status" value="1"/>
</dbReference>
<keyword evidence="4" id="KW-0597">Phosphoprotein</keyword>
<evidence type="ECO:0000256" key="2">
    <source>
        <dbReference type="ARBA" id="ARBA00004429"/>
    </source>
</evidence>
<dbReference type="SUPFAM" id="SSF55874">
    <property type="entry name" value="ATPase domain of HSP90 chaperone/DNA topoisomerase II/histidine kinase"/>
    <property type="match status" value="1"/>
</dbReference>
<dbReference type="InterPro" id="IPR005467">
    <property type="entry name" value="His_kinase_dom"/>
</dbReference>
<feature type="compositionally biased region" description="Basic residues" evidence="9">
    <location>
        <begin position="527"/>
        <end position="536"/>
    </location>
</feature>
<evidence type="ECO:0000256" key="6">
    <source>
        <dbReference type="ARBA" id="ARBA00022777"/>
    </source>
</evidence>
<dbReference type="CDD" id="cd00075">
    <property type="entry name" value="HATPase"/>
    <property type="match status" value="1"/>
</dbReference>
<evidence type="ECO:0000256" key="9">
    <source>
        <dbReference type="SAM" id="MobiDB-lite"/>
    </source>
</evidence>
<dbReference type="EMBL" id="VOPW01000001">
    <property type="protein sequence ID" value="TXC66512.1"/>
    <property type="molecule type" value="Genomic_DNA"/>
</dbReference>
<dbReference type="Pfam" id="PF02518">
    <property type="entry name" value="HATPase_c"/>
    <property type="match status" value="1"/>
</dbReference>
<comment type="catalytic activity">
    <reaction evidence="1">
        <text>ATP + protein L-histidine = ADP + protein N-phospho-L-histidine.</text>
        <dbReference type="EC" id="2.7.13.3"/>
    </reaction>
</comment>
<dbReference type="Proteomes" id="UP000321832">
    <property type="component" value="Unassembled WGS sequence"/>
</dbReference>
<feature type="domain" description="Histidine kinase" evidence="10">
    <location>
        <begin position="216"/>
        <end position="434"/>
    </location>
</feature>
<evidence type="ECO:0000256" key="4">
    <source>
        <dbReference type="ARBA" id="ARBA00022553"/>
    </source>
</evidence>
<name>A0A5C6U0N6_9BURK</name>
<reference evidence="11 12" key="1">
    <citation type="submission" date="2019-08" db="EMBL/GenBank/DDBJ databases">
        <authorList>
            <person name="Khan S.A."/>
            <person name="Jeon C.O."/>
            <person name="Jeong S.E."/>
        </authorList>
    </citation>
    <scope>NUCLEOTIDE SEQUENCE [LARGE SCALE GENOMIC DNA]</scope>
    <source>
        <strain evidence="12">IMCC1728</strain>
    </source>
</reference>
<dbReference type="FunFam" id="3.30.565.10:FF:000006">
    <property type="entry name" value="Sensor histidine kinase WalK"/>
    <property type="match status" value="1"/>
</dbReference>
<dbReference type="GO" id="GO:0009927">
    <property type="term" value="F:histidine phosphotransfer kinase activity"/>
    <property type="evidence" value="ECO:0007669"/>
    <property type="project" value="TreeGrafter"/>
</dbReference>
<dbReference type="SUPFAM" id="SSF47384">
    <property type="entry name" value="Homodimeric domain of signal transducing histidine kinase"/>
    <property type="match status" value="1"/>
</dbReference>
<dbReference type="InterPro" id="IPR036890">
    <property type="entry name" value="HATPase_C_sf"/>
</dbReference>
<dbReference type="InterPro" id="IPR036097">
    <property type="entry name" value="HisK_dim/P_sf"/>
</dbReference>
<evidence type="ECO:0000256" key="3">
    <source>
        <dbReference type="ARBA" id="ARBA00012438"/>
    </source>
</evidence>
<comment type="caution">
    <text evidence="11">The sequence shown here is derived from an EMBL/GenBank/DDBJ whole genome shotgun (WGS) entry which is preliminary data.</text>
</comment>
<dbReference type="InterPro" id="IPR003594">
    <property type="entry name" value="HATPase_dom"/>
</dbReference>
<evidence type="ECO:0000313" key="11">
    <source>
        <dbReference type="EMBL" id="TXC66512.1"/>
    </source>
</evidence>
<organism evidence="11 12">
    <name type="scientific">Piscinibacter aquaticus</name>
    <dbReference type="NCBI Taxonomy" id="392597"/>
    <lineage>
        <taxon>Bacteria</taxon>
        <taxon>Pseudomonadati</taxon>
        <taxon>Pseudomonadota</taxon>
        <taxon>Betaproteobacteria</taxon>
        <taxon>Burkholderiales</taxon>
        <taxon>Sphaerotilaceae</taxon>
        <taxon>Piscinibacter</taxon>
    </lineage>
</organism>
<keyword evidence="5" id="KW-0808">Transferase</keyword>
<dbReference type="PRINTS" id="PR00344">
    <property type="entry name" value="BCTRLSENSOR"/>
</dbReference>
<evidence type="ECO:0000256" key="8">
    <source>
        <dbReference type="ARBA" id="ARBA00023136"/>
    </source>
</evidence>
<dbReference type="Gene3D" id="1.10.287.130">
    <property type="match status" value="1"/>
</dbReference>
<keyword evidence="6 11" id="KW-0418">Kinase</keyword>
<evidence type="ECO:0000256" key="5">
    <source>
        <dbReference type="ARBA" id="ARBA00022679"/>
    </source>
</evidence>
<dbReference type="GO" id="GO:0000155">
    <property type="term" value="F:phosphorelay sensor kinase activity"/>
    <property type="evidence" value="ECO:0007669"/>
    <property type="project" value="InterPro"/>
</dbReference>
<dbReference type="CDD" id="cd00082">
    <property type="entry name" value="HisKA"/>
    <property type="match status" value="1"/>
</dbReference>
<feature type="compositionally biased region" description="Basic residues" evidence="9">
    <location>
        <begin position="129"/>
        <end position="140"/>
    </location>
</feature>
<sequence>MIAALLALTMLAISIVFLRAGRELSQRLAQIEATMGAARAGDRPRASASRFATTSSAACRGTSTSCWPPWPHRSATSRRRYCSEPERCTTAPSSSTRSSRSAPMAGVLRRAPPRAFRQPGLRGHDRLRGRAAGRHGRGRAVRPDGAPVAAAAAFPGLAALRDSGQGATFELQQPVRRVLSARMQLASAAHVSQVLYVRDVTHETEVDRMKSEFLTTAAHELRTPMTSIYGYVELLLAREMPAPRQRAVLDTVSRQSTLMMAIINQLLDLARIEARRGSDFELERLDLAAAAAATAADYRPPEGREAPRFAAAAQPMPVQADARKLQQALLNILSNAYKYSPAGGAVEISFRRDEHGGRVRHGVAMRDHGIGMNETQRSRIFERFYRADASGNIPGTGLGMSIVKEIVELHGGSVDIDSAPGAGTCMTVWLPAPEPRVQPGARASARSRSNIVCCSPQCSITASRAPPIRRRRRARRPGRSPGTAAARSGAAADRRCRRAAAPACEGRRGRSRPTSGARCSAGLRSSRAARHASRHG</sequence>
<evidence type="ECO:0000256" key="7">
    <source>
        <dbReference type="ARBA" id="ARBA00023012"/>
    </source>
</evidence>
<feature type="compositionally biased region" description="Basic residues" evidence="9">
    <location>
        <begin position="467"/>
        <end position="478"/>
    </location>
</feature>
<evidence type="ECO:0000256" key="1">
    <source>
        <dbReference type="ARBA" id="ARBA00000085"/>
    </source>
</evidence>
<dbReference type="GO" id="GO:0005886">
    <property type="term" value="C:plasma membrane"/>
    <property type="evidence" value="ECO:0007669"/>
    <property type="project" value="UniProtKB-SubCell"/>
</dbReference>
<accession>A0A5C6U0N6</accession>
<dbReference type="Pfam" id="PF00512">
    <property type="entry name" value="HisKA"/>
    <property type="match status" value="1"/>
</dbReference>
<feature type="compositionally biased region" description="Low complexity" evidence="9">
    <location>
        <begin position="515"/>
        <end position="526"/>
    </location>
</feature>
<dbReference type="Gene3D" id="3.30.565.10">
    <property type="entry name" value="Histidine kinase-like ATPase, C-terminal domain"/>
    <property type="match status" value="1"/>
</dbReference>
<feature type="compositionally biased region" description="Low complexity" evidence="9">
    <location>
        <begin position="479"/>
        <end position="491"/>
    </location>
</feature>
<protein>
    <recommendedName>
        <fullName evidence="3">histidine kinase</fullName>
        <ecNumber evidence="3">2.7.13.3</ecNumber>
    </recommendedName>
</protein>
<evidence type="ECO:0000259" key="10">
    <source>
        <dbReference type="PROSITE" id="PS50109"/>
    </source>
</evidence>
<keyword evidence="8" id="KW-0472">Membrane</keyword>
<keyword evidence="12" id="KW-1185">Reference proteome</keyword>